<feature type="domain" description="RNA polymerase sigma-70 region 4" evidence="7">
    <location>
        <begin position="122"/>
        <end position="169"/>
    </location>
</feature>
<dbReference type="Gene3D" id="1.10.1740.10">
    <property type="match status" value="1"/>
</dbReference>
<dbReference type="NCBIfam" id="TIGR02937">
    <property type="entry name" value="sigma70-ECF"/>
    <property type="match status" value="1"/>
</dbReference>
<dbReference type="InterPro" id="IPR007630">
    <property type="entry name" value="RNA_pol_sigma70_r4"/>
</dbReference>
<keyword evidence="4" id="KW-0238">DNA-binding</keyword>
<feature type="domain" description="RNA polymerase sigma-70 region 2" evidence="6">
    <location>
        <begin position="20"/>
        <end position="85"/>
    </location>
</feature>
<accession>A0A136PNA3</accession>
<dbReference type="InterPro" id="IPR036388">
    <property type="entry name" value="WH-like_DNA-bd_sf"/>
</dbReference>
<dbReference type="PANTHER" id="PTHR43133:SF57">
    <property type="entry name" value="RNA POLYMERASE SIGMA-70 FACTOR"/>
    <property type="match status" value="1"/>
</dbReference>
<dbReference type="EMBL" id="LRQV01000096">
    <property type="protein sequence ID" value="KXK59817.1"/>
    <property type="molecule type" value="Genomic_DNA"/>
</dbReference>
<dbReference type="GO" id="GO:0006352">
    <property type="term" value="P:DNA-templated transcription initiation"/>
    <property type="evidence" value="ECO:0007669"/>
    <property type="project" value="InterPro"/>
</dbReference>
<evidence type="ECO:0000259" key="6">
    <source>
        <dbReference type="Pfam" id="PF04542"/>
    </source>
</evidence>
<dbReference type="InterPro" id="IPR013324">
    <property type="entry name" value="RNA_pol_sigma_r3/r4-like"/>
</dbReference>
<dbReference type="SUPFAM" id="SSF88946">
    <property type="entry name" value="Sigma2 domain of RNA polymerase sigma factors"/>
    <property type="match status" value="1"/>
</dbReference>
<keyword evidence="3" id="KW-0731">Sigma factor</keyword>
<evidence type="ECO:0000313" key="9">
    <source>
        <dbReference type="Proteomes" id="UP000070620"/>
    </source>
</evidence>
<evidence type="ECO:0000313" key="8">
    <source>
        <dbReference type="EMBL" id="KXK59817.1"/>
    </source>
</evidence>
<dbReference type="GO" id="GO:0003677">
    <property type="term" value="F:DNA binding"/>
    <property type="evidence" value="ECO:0007669"/>
    <property type="project" value="UniProtKB-KW"/>
</dbReference>
<evidence type="ECO:0000256" key="5">
    <source>
        <dbReference type="ARBA" id="ARBA00023163"/>
    </source>
</evidence>
<name>A0A136PNA3_9ACTN</name>
<organism evidence="8 9">
    <name type="scientific">Micromonospora rosaria</name>
    <dbReference type="NCBI Taxonomy" id="47874"/>
    <lineage>
        <taxon>Bacteria</taxon>
        <taxon>Bacillati</taxon>
        <taxon>Actinomycetota</taxon>
        <taxon>Actinomycetes</taxon>
        <taxon>Micromonosporales</taxon>
        <taxon>Micromonosporaceae</taxon>
        <taxon>Micromonospora</taxon>
    </lineage>
</organism>
<dbReference type="Pfam" id="PF04542">
    <property type="entry name" value="Sigma70_r2"/>
    <property type="match status" value="1"/>
</dbReference>
<comment type="similarity">
    <text evidence="1">Belongs to the sigma-70 factor family. ECF subfamily.</text>
</comment>
<dbReference type="InterPro" id="IPR007627">
    <property type="entry name" value="RNA_pol_sigma70_r2"/>
</dbReference>
<keyword evidence="2" id="KW-0805">Transcription regulation</keyword>
<reference evidence="8 9" key="1">
    <citation type="submission" date="2016-01" db="EMBL/GenBank/DDBJ databases">
        <title>Whole genome sequence and analysis of Micromonospora rosaria DSM 803, which can produce antibacterial substance rosamicin.</title>
        <authorList>
            <person name="Yang H."/>
            <person name="He X."/>
            <person name="Zhu D."/>
        </authorList>
    </citation>
    <scope>NUCLEOTIDE SEQUENCE [LARGE SCALE GENOMIC DNA]</scope>
    <source>
        <strain evidence="8 9">DSM 803</strain>
    </source>
</reference>
<evidence type="ECO:0000256" key="1">
    <source>
        <dbReference type="ARBA" id="ARBA00010641"/>
    </source>
</evidence>
<evidence type="ECO:0000259" key="7">
    <source>
        <dbReference type="Pfam" id="PF04545"/>
    </source>
</evidence>
<dbReference type="AlphaFoldDB" id="A0A136PNA3"/>
<gene>
    <name evidence="8" type="ORF">AWW66_22315</name>
</gene>
<dbReference type="InterPro" id="IPR014284">
    <property type="entry name" value="RNA_pol_sigma-70_dom"/>
</dbReference>
<evidence type="ECO:0000256" key="2">
    <source>
        <dbReference type="ARBA" id="ARBA00023015"/>
    </source>
</evidence>
<dbReference type="RefSeq" id="WP_067369883.1">
    <property type="nucleotide sequence ID" value="NZ_JBIUBN010000040.1"/>
</dbReference>
<dbReference type="Gene3D" id="1.10.10.10">
    <property type="entry name" value="Winged helix-like DNA-binding domain superfamily/Winged helix DNA-binding domain"/>
    <property type="match status" value="1"/>
</dbReference>
<dbReference type="InterPro" id="IPR039425">
    <property type="entry name" value="RNA_pol_sigma-70-like"/>
</dbReference>
<dbReference type="CDD" id="cd06171">
    <property type="entry name" value="Sigma70_r4"/>
    <property type="match status" value="1"/>
</dbReference>
<evidence type="ECO:0000256" key="3">
    <source>
        <dbReference type="ARBA" id="ARBA00023082"/>
    </source>
</evidence>
<comment type="caution">
    <text evidence="8">The sequence shown here is derived from an EMBL/GenBank/DDBJ whole genome shotgun (WGS) entry which is preliminary data.</text>
</comment>
<protein>
    <submittedName>
        <fullName evidence="8">RNA polymerase subunit sigma-24</fullName>
    </submittedName>
</protein>
<dbReference type="InterPro" id="IPR013325">
    <property type="entry name" value="RNA_pol_sigma_r2"/>
</dbReference>
<dbReference type="PANTHER" id="PTHR43133">
    <property type="entry name" value="RNA POLYMERASE ECF-TYPE SIGMA FACTO"/>
    <property type="match status" value="1"/>
</dbReference>
<dbReference type="Proteomes" id="UP000070620">
    <property type="component" value="Unassembled WGS sequence"/>
</dbReference>
<proteinExistence type="inferred from homology"/>
<keyword evidence="9" id="KW-1185">Reference proteome</keyword>
<sequence length="180" mass="19822">MSALVARAQAGDAEAFGLVYDRYVGEVYGLVYRRVSDRQVAEDLTSETFLRALRNLGSFRYGDFGAWVTTIARNVTTNWQVSHQRRELPVADLRSAAPLDRVVGPESVVVTTLTREALLAGIEQLSPVQRECIVLRYLRELSIEETAQALGRTPAAIKALQHKALRALRGLLAVSAVMPA</sequence>
<dbReference type="Pfam" id="PF04545">
    <property type="entry name" value="Sigma70_r4"/>
    <property type="match status" value="1"/>
</dbReference>
<dbReference type="SUPFAM" id="SSF88659">
    <property type="entry name" value="Sigma3 and sigma4 domains of RNA polymerase sigma factors"/>
    <property type="match status" value="1"/>
</dbReference>
<keyword evidence="5" id="KW-0804">Transcription</keyword>
<evidence type="ECO:0000256" key="4">
    <source>
        <dbReference type="ARBA" id="ARBA00023125"/>
    </source>
</evidence>
<dbReference type="OrthoDB" id="3747638at2"/>
<dbReference type="GO" id="GO:0016987">
    <property type="term" value="F:sigma factor activity"/>
    <property type="evidence" value="ECO:0007669"/>
    <property type="project" value="UniProtKB-KW"/>
</dbReference>